<keyword evidence="4" id="KW-0488">Methylation</keyword>
<name>A0ABS8GBE1_9ALTE</name>
<sequence>MSMVTRSHKGFTLLEVMLVLVIMGFSVSYVLFNAFGQTPVEGLQKEAQRFQVVVDMASDFAVLNQQQLGIYIDDDLPIYRFMILDEEERWRWLEDSKAFAEHRLQEPFTLMLELEDLPWAQEDNLFDDNLFDESLSVSDDQTQIGDEEDKPLPPPQILILSSGDITPFSLAFAYEPTFSSDDPVYFRVNAIDLPPLEREGPLDSL</sequence>
<dbReference type="InterPro" id="IPR045584">
    <property type="entry name" value="Pilin-like"/>
</dbReference>
<evidence type="ECO:0000256" key="2">
    <source>
        <dbReference type="ARBA" id="ARBA00021549"/>
    </source>
</evidence>
<keyword evidence="3" id="KW-1003">Cell membrane</keyword>
<accession>A0ABS8GBE1</accession>
<comment type="caution">
    <text evidence="11">The sequence shown here is derived from an EMBL/GenBank/DDBJ whole genome shotgun (WGS) entry which is preliminary data.</text>
</comment>
<evidence type="ECO:0000256" key="3">
    <source>
        <dbReference type="ARBA" id="ARBA00022475"/>
    </source>
</evidence>
<dbReference type="PRINTS" id="PR00885">
    <property type="entry name" value="BCTERIALGSPH"/>
</dbReference>
<evidence type="ECO:0000256" key="7">
    <source>
        <dbReference type="ARBA" id="ARBA00022989"/>
    </source>
</evidence>
<evidence type="ECO:0000256" key="9">
    <source>
        <dbReference type="ARBA" id="ARBA00030775"/>
    </source>
</evidence>
<gene>
    <name evidence="11" type="primary">gspH</name>
    <name evidence="11" type="ORF">LJ739_12425</name>
</gene>
<feature type="transmembrane region" description="Helical" evidence="10">
    <location>
        <begin position="12"/>
        <end position="32"/>
    </location>
</feature>
<dbReference type="SUPFAM" id="SSF54523">
    <property type="entry name" value="Pili subunits"/>
    <property type="match status" value="1"/>
</dbReference>
<dbReference type="Proteomes" id="UP001520878">
    <property type="component" value="Unassembled WGS sequence"/>
</dbReference>
<evidence type="ECO:0000256" key="6">
    <source>
        <dbReference type="ARBA" id="ARBA00022692"/>
    </source>
</evidence>
<evidence type="ECO:0000256" key="5">
    <source>
        <dbReference type="ARBA" id="ARBA00022519"/>
    </source>
</evidence>
<dbReference type="NCBIfam" id="TIGR02532">
    <property type="entry name" value="IV_pilin_GFxxxE"/>
    <property type="match status" value="1"/>
</dbReference>
<keyword evidence="6 10" id="KW-0812">Transmembrane</keyword>
<evidence type="ECO:0000313" key="11">
    <source>
        <dbReference type="EMBL" id="MCC2617049.1"/>
    </source>
</evidence>
<dbReference type="InterPro" id="IPR012902">
    <property type="entry name" value="N_methyl_site"/>
</dbReference>
<dbReference type="EMBL" id="JAJEWP010000003">
    <property type="protein sequence ID" value="MCC2617049.1"/>
    <property type="molecule type" value="Genomic_DNA"/>
</dbReference>
<evidence type="ECO:0000256" key="4">
    <source>
        <dbReference type="ARBA" id="ARBA00022481"/>
    </source>
</evidence>
<dbReference type="InterPro" id="IPR049875">
    <property type="entry name" value="TypeII_GspH"/>
</dbReference>
<dbReference type="Gene3D" id="3.55.40.10">
    <property type="entry name" value="minor pseudopilin epsh domain"/>
    <property type="match status" value="1"/>
</dbReference>
<dbReference type="RefSeq" id="WP_229160943.1">
    <property type="nucleotide sequence ID" value="NZ_JAJEWP010000003.1"/>
</dbReference>
<dbReference type="Pfam" id="PF07963">
    <property type="entry name" value="N_methyl"/>
    <property type="match status" value="1"/>
</dbReference>
<keyword evidence="8 10" id="KW-0472">Membrane</keyword>
<protein>
    <recommendedName>
        <fullName evidence="2">Type II secretion system protein H</fullName>
    </recommendedName>
    <alternativeName>
        <fullName evidence="9">General secretion pathway protein H</fullName>
    </alternativeName>
</protein>
<comment type="subcellular location">
    <subcellularLocation>
        <location evidence="1">Cell inner membrane</location>
        <topology evidence="1">Single-pass membrane protein</topology>
    </subcellularLocation>
</comment>
<evidence type="ECO:0000313" key="12">
    <source>
        <dbReference type="Proteomes" id="UP001520878"/>
    </source>
</evidence>
<dbReference type="InterPro" id="IPR002416">
    <property type="entry name" value="T2SS_protein-GspH"/>
</dbReference>
<keyword evidence="5" id="KW-0997">Cell inner membrane</keyword>
<keyword evidence="12" id="KW-1185">Reference proteome</keyword>
<dbReference type="NCBIfam" id="TIGR01708">
    <property type="entry name" value="typeII_sec_gspH"/>
    <property type="match status" value="1"/>
</dbReference>
<organism evidence="11 12">
    <name type="scientific">Fluctibacter halophilus</name>
    <dbReference type="NCBI Taxonomy" id="226011"/>
    <lineage>
        <taxon>Bacteria</taxon>
        <taxon>Pseudomonadati</taxon>
        <taxon>Pseudomonadota</taxon>
        <taxon>Gammaproteobacteria</taxon>
        <taxon>Alteromonadales</taxon>
        <taxon>Alteromonadaceae</taxon>
        <taxon>Fluctibacter</taxon>
    </lineage>
</organism>
<evidence type="ECO:0000256" key="10">
    <source>
        <dbReference type="SAM" id="Phobius"/>
    </source>
</evidence>
<reference evidence="11 12" key="1">
    <citation type="submission" date="2021-10" db="EMBL/GenBank/DDBJ databases">
        <title>Draft genome of Aestuariibacter halophilus JC2043.</title>
        <authorList>
            <person name="Emsley S.A."/>
            <person name="Pfannmuller K.M."/>
            <person name="Ushijima B."/>
            <person name="Saw J.H."/>
            <person name="Videau P."/>
        </authorList>
    </citation>
    <scope>NUCLEOTIDE SEQUENCE [LARGE SCALE GENOMIC DNA]</scope>
    <source>
        <strain evidence="11 12">JC2043</strain>
    </source>
</reference>
<evidence type="ECO:0000256" key="1">
    <source>
        <dbReference type="ARBA" id="ARBA00004377"/>
    </source>
</evidence>
<proteinExistence type="predicted"/>
<evidence type="ECO:0000256" key="8">
    <source>
        <dbReference type="ARBA" id="ARBA00023136"/>
    </source>
</evidence>
<keyword evidence="7 10" id="KW-1133">Transmembrane helix</keyword>